<evidence type="ECO:0000256" key="2">
    <source>
        <dbReference type="ARBA" id="ARBA00004120"/>
    </source>
</evidence>
<evidence type="ECO:0000256" key="4">
    <source>
        <dbReference type="ARBA" id="ARBA00009371"/>
    </source>
</evidence>
<dbReference type="AlphaFoldDB" id="A0A8S9YTG6"/>
<dbReference type="GO" id="GO:0005814">
    <property type="term" value="C:centriole"/>
    <property type="evidence" value="ECO:0007669"/>
    <property type="project" value="UniProtKB-SubCell"/>
</dbReference>
<dbReference type="GO" id="GO:0097712">
    <property type="term" value="P:vesicle targeting, trans-Golgi to periciliary membrane compartment"/>
    <property type="evidence" value="ECO:0007669"/>
    <property type="project" value="TreeGrafter"/>
</dbReference>
<evidence type="ECO:0000256" key="8">
    <source>
        <dbReference type="ARBA" id="ARBA00023069"/>
    </source>
</evidence>
<keyword evidence="12" id="KW-1185">Reference proteome</keyword>
<protein>
    <recommendedName>
        <fullName evidence="5">Centrosomal protein of 19 kDa</fullName>
    </recommendedName>
</protein>
<keyword evidence="8" id="KW-0969">Cilium</keyword>
<organism evidence="11 12">
    <name type="scientific">Paragonimus skrjabini miyazakii</name>
    <dbReference type="NCBI Taxonomy" id="59628"/>
    <lineage>
        <taxon>Eukaryota</taxon>
        <taxon>Metazoa</taxon>
        <taxon>Spiralia</taxon>
        <taxon>Lophotrochozoa</taxon>
        <taxon>Platyhelminthes</taxon>
        <taxon>Trematoda</taxon>
        <taxon>Digenea</taxon>
        <taxon>Plagiorchiida</taxon>
        <taxon>Troglotremata</taxon>
        <taxon>Troglotrematidae</taxon>
        <taxon>Paragonimus</taxon>
    </lineage>
</organism>
<sequence length="160" mass="18646">MDTRQIYIRRCGVKREPPTLVIVYHVGLKTRKHTISVRDVHQKSVSELFQDILKKSQNPILQNIPKVQLLRLLTILKDLVNGVSLKESIERCKAVETISTDEDLNLVDDDVLERKKALMDQQFEQNRISPTDPTFQYDKKVDFPQDHVETSAWDSDEFEI</sequence>
<dbReference type="PANTHER" id="PTHR31539:SF1">
    <property type="entry name" value="CENTROSOMAL PROTEIN OF 19 KDA"/>
    <property type="match status" value="1"/>
</dbReference>
<evidence type="ECO:0000313" key="12">
    <source>
        <dbReference type="Proteomes" id="UP000822476"/>
    </source>
</evidence>
<reference evidence="11" key="1">
    <citation type="submission" date="2019-07" db="EMBL/GenBank/DDBJ databases">
        <title>Annotation for the trematode Paragonimus miyazaki's.</title>
        <authorList>
            <person name="Choi Y.-J."/>
        </authorList>
    </citation>
    <scope>NUCLEOTIDE SEQUENCE</scope>
    <source>
        <strain evidence="11">Japan</strain>
    </source>
</reference>
<keyword evidence="10" id="KW-0966">Cell projection</keyword>
<dbReference type="InterPro" id="IPR029412">
    <property type="entry name" value="CEP19"/>
</dbReference>
<dbReference type="GO" id="GO:0000922">
    <property type="term" value="C:spindle pole"/>
    <property type="evidence" value="ECO:0007669"/>
    <property type="project" value="TreeGrafter"/>
</dbReference>
<evidence type="ECO:0000256" key="7">
    <source>
        <dbReference type="ARBA" id="ARBA00022794"/>
    </source>
</evidence>
<accession>A0A8S9YTG6</accession>
<keyword evidence="7" id="KW-0970">Cilium biogenesis/degradation</keyword>
<dbReference type="GO" id="GO:0034454">
    <property type="term" value="P:microtubule anchoring at centrosome"/>
    <property type="evidence" value="ECO:0007669"/>
    <property type="project" value="TreeGrafter"/>
</dbReference>
<evidence type="ECO:0000256" key="10">
    <source>
        <dbReference type="ARBA" id="ARBA00023273"/>
    </source>
</evidence>
<evidence type="ECO:0000256" key="6">
    <source>
        <dbReference type="ARBA" id="ARBA00022490"/>
    </source>
</evidence>
<dbReference type="Pfam" id="PF14933">
    <property type="entry name" value="CEP19"/>
    <property type="match status" value="1"/>
</dbReference>
<dbReference type="OrthoDB" id="2163581at2759"/>
<evidence type="ECO:0000256" key="3">
    <source>
        <dbReference type="ARBA" id="ARBA00004186"/>
    </source>
</evidence>
<keyword evidence="9" id="KW-0206">Cytoskeleton</keyword>
<name>A0A8S9YTG6_9TREM</name>
<dbReference type="PANTHER" id="PTHR31539">
    <property type="entry name" value="CENTROSOMAL PROTEIN OF 19K CEP19"/>
    <property type="match status" value="1"/>
</dbReference>
<evidence type="ECO:0000256" key="9">
    <source>
        <dbReference type="ARBA" id="ARBA00023212"/>
    </source>
</evidence>
<comment type="similarity">
    <text evidence="4">Belongs to the CEP19 family.</text>
</comment>
<gene>
    <name evidence="11" type="ORF">EG68_07018</name>
</gene>
<dbReference type="EMBL" id="JTDE01002936">
    <property type="protein sequence ID" value="KAF7256666.1"/>
    <property type="molecule type" value="Genomic_DNA"/>
</dbReference>
<proteinExistence type="inferred from homology"/>
<comment type="caution">
    <text evidence="11">The sequence shown here is derived from an EMBL/GenBank/DDBJ whole genome shotgun (WGS) entry which is preliminary data.</text>
</comment>
<dbReference type="GO" id="GO:0005813">
    <property type="term" value="C:centrosome"/>
    <property type="evidence" value="ECO:0007669"/>
    <property type="project" value="TreeGrafter"/>
</dbReference>
<dbReference type="Proteomes" id="UP000822476">
    <property type="component" value="Unassembled WGS sequence"/>
</dbReference>
<evidence type="ECO:0000256" key="1">
    <source>
        <dbReference type="ARBA" id="ARBA00004114"/>
    </source>
</evidence>
<evidence type="ECO:0000256" key="5">
    <source>
        <dbReference type="ARBA" id="ARBA00022015"/>
    </source>
</evidence>
<keyword evidence="6" id="KW-0963">Cytoplasm</keyword>
<dbReference type="GO" id="GO:0036064">
    <property type="term" value="C:ciliary basal body"/>
    <property type="evidence" value="ECO:0007669"/>
    <property type="project" value="TreeGrafter"/>
</dbReference>
<evidence type="ECO:0000313" key="11">
    <source>
        <dbReference type="EMBL" id="KAF7256666.1"/>
    </source>
</evidence>
<comment type="subcellular location">
    <subcellularLocation>
        <location evidence="2">Cytoplasm</location>
        <location evidence="2">Cytoskeleton</location>
        <location evidence="2">Cilium basal body</location>
    </subcellularLocation>
    <subcellularLocation>
        <location evidence="1">Cytoplasm</location>
        <location evidence="1">Cytoskeleton</location>
        <location evidence="1">Microtubule organizing center</location>
        <location evidence="1">Centrosome</location>
        <location evidence="1">Centriole</location>
    </subcellularLocation>
    <subcellularLocation>
        <location evidence="3">Cytoplasm</location>
        <location evidence="3">Cytoskeleton</location>
        <location evidence="3">Spindle</location>
    </subcellularLocation>
</comment>